<dbReference type="Gene3D" id="2.30.110.10">
    <property type="entry name" value="Electron Transport, Fmn-binding Protein, Chain A"/>
    <property type="match status" value="1"/>
</dbReference>
<dbReference type="PANTHER" id="PTHR34818:SF1">
    <property type="entry name" value="PROTEIN BLI-3"/>
    <property type="match status" value="1"/>
</dbReference>
<dbReference type="SUPFAM" id="SSF50475">
    <property type="entry name" value="FMN-binding split barrel"/>
    <property type="match status" value="1"/>
</dbReference>
<comment type="caution">
    <text evidence="2">The sequence shown here is derived from an EMBL/GenBank/DDBJ whole genome shotgun (WGS) entry which is preliminary data.</text>
</comment>
<evidence type="ECO:0000313" key="2">
    <source>
        <dbReference type="EMBL" id="OPH56600.1"/>
    </source>
</evidence>
<dbReference type="AlphaFoldDB" id="A0A1V4HI85"/>
<dbReference type="STRING" id="1469647.BC351_27020"/>
<accession>A0A1V4HI85</accession>
<keyword evidence="3" id="KW-1185">Reference proteome</keyword>
<dbReference type="InterPro" id="IPR011576">
    <property type="entry name" value="Pyridox_Oxase_N"/>
</dbReference>
<dbReference type="PANTHER" id="PTHR34818">
    <property type="entry name" value="PROTEIN BLI-3"/>
    <property type="match status" value="1"/>
</dbReference>
<dbReference type="OrthoDB" id="5431160at2"/>
<feature type="domain" description="Pyridoxamine 5'-phosphate oxidase N-terminal" evidence="1">
    <location>
        <begin position="7"/>
        <end position="128"/>
    </location>
</feature>
<organism evidence="2 3">
    <name type="scientific">Paenibacillus ferrarius</name>
    <dbReference type="NCBI Taxonomy" id="1469647"/>
    <lineage>
        <taxon>Bacteria</taxon>
        <taxon>Bacillati</taxon>
        <taxon>Bacillota</taxon>
        <taxon>Bacilli</taxon>
        <taxon>Bacillales</taxon>
        <taxon>Paenibacillaceae</taxon>
        <taxon>Paenibacillus</taxon>
    </lineage>
</organism>
<sequence>MIETKQLEDQISKVLDANPICSFGTIDGKKPKVRYMALFHEGLKLYLATNSKTDKVDEIKENPNVHILVGYDGKRSSDILQVEATADICSDNSLREKLWENSFKEWFKGPHDPEYIVLEITPSSIEYTSGHDKPRVWKK</sequence>
<name>A0A1V4HI85_9BACL</name>
<dbReference type="RefSeq" id="WP_079414063.1">
    <property type="nucleotide sequence ID" value="NZ_MBTG01000015.1"/>
</dbReference>
<dbReference type="InterPro" id="IPR012349">
    <property type="entry name" value="Split_barrel_FMN-bd"/>
</dbReference>
<reference evidence="3" key="1">
    <citation type="submission" date="2016-07" db="EMBL/GenBank/DDBJ databases">
        <authorList>
            <person name="Florea S."/>
            <person name="Webb J.S."/>
            <person name="Jaromczyk J."/>
            <person name="Schardl C.L."/>
        </authorList>
    </citation>
    <scope>NUCLEOTIDE SEQUENCE [LARGE SCALE GENOMIC DNA]</scope>
    <source>
        <strain evidence="3">CY1</strain>
    </source>
</reference>
<dbReference type="InterPro" id="IPR052917">
    <property type="entry name" value="Stress-Dev_Protein"/>
</dbReference>
<gene>
    <name evidence="2" type="ORF">BC351_27020</name>
</gene>
<evidence type="ECO:0000313" key="3">
    <source>
        <dbReference type="Proteomes" id="UP000190626"/>
    </source>
</evidence>
<protein>
    <submittedName>
        <fullName evidence="2">General stress protein</fullName>
    </submittedName>
</protein>
<dbReference type="Pfam" id="PF01243">
    <property type="entry name" value="PNPOx_N"/>
    <property type="match status" value="1"/>
</dbReference>
<proteinExistence type="predicted"/>
<dbReference type="EMBL" id="MBTG01000015">
    <property type="protein sequence ID" value="OPH56600.1"/>
    <property type="molecule type" value="Genomic_DNA"/>
</dbReference>
<dbReference type="Proteomes" id="UP000190626">
    <property type="component" value="Unassembled WGS sequence"/>
</dbReference>
<evidence type="ECO:0000259" key="1">
    <source>
        <dbReference type="Pfam" id="PF01243"/>
    </source>
</evidence>